<dbReference type="OrthoDB" id="2581507at2759"/>
<reference evidence="4" key="2">
    <citation type="journal article" date="2023" name="IMA Fungus">
        <title>Comparative genomic study of the Penicillium genus elucidates a diverse pangenome and 15 lateral gene transfer events.</title>
        <authorList>
            <person name="Petersen C."/>
            <person name="Sorensen T."/>
            <person name="Nielsen M.R."/>
            <person name="Sondergaard T.E."/>
            <person name="Sorensen J.L."/>
            <person name="Fitzpatrick D.A."/>
            <person name="Frisvad J.C."/>
            <person name="Nielsen K.L."/>
        </authorList>
    </citation>
    <scope>NUCLEOTIDE SEQUENCE</scope>
    <source>
        <strain evidence="4">IBT 30069</strain>
    </source>
</reference>
<name>A0A9W9F5S7_9EURO</name>
<dbReference type="EMBL" id="JAPQKH010000006">
    <property type="protein sequence ID" value="KAJ5094077.1"/>
    <property type="molecule type" value="Genomic_DNA"/>
</dbReference>
<sequence>MIQPSVTLLGILSFVIGAAAAWNVPAKYAIQPSSNGRFLVDADGDPFFWQADTAWLLFHRLNYTEAGEYLSDRANKGFTVALAVGFTQEGISSPNRNGDLTFIDLDPTKPNEAYWSYVDSIIELAWSKGIRICMVPAWGSQIHDSTNNAGPINTTTASAFGKFIGQRYPYLPKTLVADTNPWWENKTAVKTDYTSGGVPSDYKVVDWSNVYDDLATGIVAGERKTIAATTSVQKAKTWRPLMTIHPTNQWFTGGPVAVASAFFGDRQWLTLDTSQSGHADFPPNPPIPWWNCRRGWEPIELMYAAGSKAGSRTRPVIDNEAHYENRYDNGNSIYPYWNASDVRTGSWQAVFSGASGLTYGANAIQQMAIPGIYSSDGTGPNDDWLVDLVAPGSSQMQWIKKAIMDRGSSTFFKRLPAQDIIMSDAGDNDLRITATRDGSGTWVMVYTPTGLPFKINTSSLSSCKVQAQWFDPVAGNYSAFDYSQCGSSGMSRTFSPPLVDEHSDWVLVLENLA</sequence>
<feature type="domain" description="Putative collagen-binding" evidence="2">
    <location>
        <begin position="416"/>
        <end position="510"/>
    </location>
</feature>
<dbReference type="AlphaFoldDB" id="A0A9W9F5S7"/>
<evidence type="ECO:0000259" key="3">
    <source>
        <dbReference type="Pfam" id="PF13204"/>
    </source>
</evidence>
<dbReference type="InterPro" id="IPR025277">
    <property type="entry name" value="Apiosidase-like_cat_dom"/>
</dbReference>
<evidence type="ECO:0000313" key="5">
    <source>
        <dbReference type="Proteomes" id="UP001149165"/>
    </source>
</evidence>
<evidence type="ECO:0000259" key="2">
    <source>
        <dbReference type="Pfam" id="PF12904"/>
    </source>
</evidence>
<feature type="domain" description="Apiosidase-like catalytic" evidence="3">
    <location>
        <begin position="33"/>
        <end position="405"/>
    </location>
</feature>
<proteinExistence type="predicted"/>
<evidence type="ECO:0008006" key="6">
    <source>
        <dbReference type="Google" id="ProtNLM"/>
    </source>
</evidence>
<accession>A0A9W9F5S7</accession>
<dbReference type="Gene3D" id="3.20.20.80">
    <property type="entry name" value="Glycosidases"/>
    <property type="match status" value="1"/>
</dbReference>
<gene>
    <name evidence="4" type="ORF">N7456_009938</name>
</gene>
<keyword evidence="1" id="KW-0732">Signal</keyword>
<keyword evidence="5" id="KW-1185">Reference proteome</keyword>
<protein>
    <recommendedName>
        <fullName evidence="6">DUF4038 domain-containing protein</fullName>
    </recommendedName>
</protein>
<dbReference type="InterPro" id="IPR024749">
    <property type="entry name" value="Collagen-bd_put"/>
</dbReference>
<dbReference type="Pfam" id="PF12904">
    <property type="entry name" value="Collagen_bind_2"/>
    <property type="match status" value="1"/>
</dbReference>
<dbReference type="Pfam" id="PF13204">
    <property type="entry name" value="Apiosidase"/>
    <property type="match status" value="1"/>
</dbReference>
<reference evidence="4" key="1">
    <citation type="submission" date="2022-11" db="EMBL/GenBank/DDBJ databases">
        <authorList>
            <person name="Petersen C."/>
        </authorList>
    </citation>
    <scope>NUCLEOTIDE SEQUENCE</scope>
    <source>
        <strain evidence="4">IBT 30069</strain>
    </source>
</reference>
<evidence type="ECO:0000256" key="1">
    <source>
        <dbReference type="SAM" id="SignalP"/>
    </source>
</evidence>
<dbReference type="PANTHER" id="PTHR37836:SF2">
    <property type="entry name" value="DUF4038 DOMAIN-CONTAINING PROTEIN"/>
    <property type="match status" value="1"/>
</dbReference>
<organism evidence="4 5">
    <name type="scientific">Penicillium angulare</name>
    <dbReference type="NCBI Taxonomy" id="116970"/>
    <lineage>
        <taxon>Eukaryota</taxon>
        <taxon>Fungi</taxon>
        <taxon>Dikarya</taxon>
        <taxon>Ascomycota</taxon>
        <taxon>Pezizomycotina</taxon>
        <taxon>Eurotiomycetes</taxon>
        <taxon>Eurotiomycetidae</taxon>
        <taxon>Eurotiales</taxon>
        <taxon>Aspergillaceae</taxon>
        <taxon>Penicillium</taxon>
    </lineage>
</organism>
<evidence type="ECO:0000313" key="4">
    <source>
        <dbReference type="EMBL" id="KAJ5094077.1"/>
    </source>
</evidence>
<feature type="signal peptide" evidence="1">
    <location>
        <begin position="1"/>
        <end position="21"/>
    </location>
</feature>
<dbReference type="PANTHER" id="PTHR37836">
    <property type="entry name" value="LMO1036 PROTEIN"/>
    <property type="match status" value="1"/>
</dbReference>
<feature type="chain" id="PRO_5040893671" description="DUF4038 domain-containing protein" evidence="1">
    <location>
        <begin position="22"/>
        <end position="513"/>
    </location>
</feature>
<dbReference type="Proteomes" id="UP001149165">
    <property type="component" value="Unassembled WGS sequence"/>
</dbReference>
<comment type="caution">
    <text evidence="4">The sequence shown here is derived from an EMBL/GenBank/DDBJ whole genome shotgun (WGS) entry which is preliminary data.</text>
</comment>